<reference evidence="1 2" key="1">
    <citation type="submission" date="2021-03" db="EMBL/GenBank/DDBJ databases">
        <title>Complete genome of Parasphingorhabdus_sp.JHSY0214.</title>
        <authorList>
            <person name="Yoo J.H."/>
            <person name="Bae J.W."/>
        </authorList>
    </citation>
    <scope>NUCLEOTIDE SEQUENCE [LARGE SCALE GENOMIC DNA]</scope>
    <source>
        <strain evidence="1 2">JHSY0214</strain>
    </source>
</reference>
<gene>
    <name evidence="1" type="ORF">J4G78_03620</name>
</gene>
<protein>
    <recommendedName>
        <fullName evidence="3">DUF2946 domain-containing protein</fullName>
    </recommendedName>
</protein>
<organism evidence="1 2">
    <name type="scientific">Parasphingorhabdus cellanae</name>
    <dbReference type="NCBI Taxonomy" id="2806553"/>
    <lineage>
        <taxon>Bacteria</taxon>
        <taxon>Pseudomonadati</taxon>
        <taxon>Pseudomonadota</taxon>
        <taxon>Alphaproteobacteria</taxon>
        <taxon>Sphingomonadales</taxon>
        <taxon>Sphingomonadaceae</taxon>
        <taxon>Parasphingorhabdus</taxon>
    </lineage>
</organism>
<evidence type="ECO:0008006" key="3">
    <source>
        <dbReference type="Google" id="ProtNLM"/>
    </source>
</evidence>
<dbReference type="EMBL" id="CP071794">
    <property type="protein sequence ID" value="QTD56682.1"/>
    <property type="molecule type" value="Genomic_DNA"/>
</dbReference>
<dbReference type="RefSeq" id="WP_207988553.1">
    <property type="nucleotide sequence ID" value="NZ_CP071794.1"/>
</dbReference>
<evidence type="ECO:0000313" key="2">
    <source>
        <dbReference type="Proteomes" id="UP000663923"/>
    </source>
</evidence>
<keyword evidence="2" id="KW-1185">Reference proteome</keyword>
<evidence type="ECO:0000313" key="1">
    <source>
        <dbReference type="EMBL" id="QTD56682.1"/>
    </source>
</evidence>
<sequence>MGLRLTVWINSGSRPLSILYSLAMLAILLTALVPQGFMPAQTANGFSIQLCSGHENSKLAITSEHPDYAMLAMVYGGPEQPESPAPESESPICTYAAASSASLLASAPAIALVDRISASHQPETRSHFAVRNRINIPPATGPPVIV</sequence>
<proteinExistence type="predicted"/>
<name>A0ABX7T8Z2_9SPHN</name>
<accession>A0ABX7T8Z2</accession>
<dbReference type="Proteomes" id="UP000663923">
    <property type="component" value="Chromosome"/>
</dbReference>